<feature type="transmembrane region" description="Helical" evidence="12">
    <location>
        <begin position="73"/>
        <end position="95"/>
    </location>
</feature>
<evidence type="ECO:0000256" key="10">
    <source>
        <dbReference type="ARBA" id="ARBA00023052"/>
    </source>
</evidence>
<evidence type="ECO:0000256" key="1">
    <source>
        <dbReference type="ARBA" id="ARBA00001041"/>
    </source>
</evidence>
<feature type="domain" description="Thiamine pyrophosphate enzyme TPP-binding" evidence="14">
    <location>
        <begin position="973"/>
        <end position="1106"/>
    </location>
</feature>
<feature type="domain" description="Thiamine pyrophosphate enzyme N-terminal TPP-binding" evidence="15">
    <location>
        <begin position="565"/>
        <end position="671"/>
    </location>
</feature>
<dbReference type="SUPFAM" id="SSF52467">
    <property type="entry name" value="DHS-like NAD/FAD-binding domain"/>
    <property type="match status" value="1"/>
</dbReference>
<dbReference type="AlphaFoldDB" id="A0A4U7AM10"/>
<dbReference type="Pfam" id="PF00205">
    <property type="entry name" value="TPP_enzyme_M"/>
    <property type="match status" value="1"/>
</dbReference>
<evidence type="ECO:0000256" key="6">
    <source>
        <dbReference type="ARBA" id="ARBA00014422"/>
    </source>
</evidence>
<keyword evidence="12" id="KW-1133">Transmembrane helix</keyword>
<evidence type="ECO:0000256" key="2">
    <source>
        <dbReference type="ARBA" id="ARBA00001964"/>
    </source>
</evidence>
<dbReference type="CDD" id="cd02005">
    <property type="entry name" value="TPP_PDC_IPDC"/>
    <property type="match status" value="1"/>
</dbReference>
<dbReference type="Pfam" id="PF07690">
    <property type="entry name" value="MFS_1"/>
    <property type="match status" value="1"/>
</dbReference>
<dbReference type="GO" id="GO:0000949">
    <property type="term" value="P:aromatic amino acid family catabolic process to alcohol via Ehrlich pathway"/>
    <property type="evidence" value="ECO:0007669"/>
    <property type="project" value="TreeGrafter"/>
</dbReference>
<feature type="transmembrane region" description="Helical" evidence="12">
    <location>
        <begin position="471"/>
        <end position="488"/>
    </location>
</feature>
<dbReference type="Pfam" id="PF02775">
    <property type="entry name" value="TPP_enzyme_C"/>
    <property type="match status" value="1"/>
</dbReference>
<evidence type="ECO:0000256" key="4">
    <source>
        <dbReference type="ARBA" id="ARBA00007812"/>
    </source>
</evidence>
<feature type="transmembrane region" description="Helical" evidence="12">
    <location>
        <begin position="380"/>
        <end position="401"/>
    </location>
</feature>
<name>A0A4U7AM10_9PEZI</name>
<comment type="catalytic activity">
    <reaction evidence="1">
        <text>a 2-oxocarboxylate + H(+) = an aldehyde + CO2</text>
        <dbReference type="Rhea" id="RHEA:11628"/>
        <dbReference type="ChEBI" id="CHEBI:15378"/>
        <dbReference type="ChEBI" id="CHEBI:16526"/>
        <dbReference type="ChEBI" id="CHEBI:17478"/>
        <dbReference type="ChEBI" id="CHEBI:35179"/>
        <dbReference type="EC" id="4.1.1.1"/>
    </reaction>
</comment>
<gene>
    <name evidence="16" type="ORF">C1H76_9080</name>
</gene>
<dbReference type="PANTHER" id="PTHR43452:SF30">
    <property type="entry name" value="PYRUVATE DECARBOXYLASE ISOZYME 1-RELATED"/>
    <property type="match status" value="1"/>
</dbReference>
<feature type="transmembrane region" description="Helical" evidence="12">
    <location>
        <begin position="407"/>
        <end position="426"/>
    </location>
</feature>
<evidence type="ECO:0000256" key="9">
    <source>
        <dbReference type="ARBA" id="ARBA00022842"/>
    </source>
</evidence>
<dbReference type="InterPro" id="IPR036259">
    <property type="entry name" value="MFS_trans_sf"/>
</dbReference>
<feature type="transmembrane region" description="Helical" evidence="12">
    <location>
        <begin position="200"/>
        <end position="220"/>
    </location>
</feature>
<dbReference type="PANTHER" id="PTHR43452">
    <property type="entry name" value="PYRUVATE DECARBOXYLASE"/>
    <property type="match status" value="1"/>
</dbReference>
<dbReference type="SUPFAM" id="SSF103473">
    <property type="entry name" value="MFS general substrate transporter"/>
    <property type="match status" value="1"/>
</dbReference>
<dbReference type="InterPro" id="IPR029061">
    <property type="entry name" value="THDP-binding"/>
</dbReference>
<dbReference type="Gene3D" id="1.20.1250.20">
    <property type="entry name" value="MFS general substrate transporter like domains"/>
    <property type="match status" value="2"/>
</dbReference>
<evidence type="ECO:0000313" key="17">
    <source>
        <dbReference type="Proteomes" id="UP000308133"/>
    </source>
</evidence>
<keyword evidence="12" id="KW-0812">Transmembrane</keyword>
<sequence length="1159" mass="129830">MPLVEVQEEARQLAERERSDSVITLRTKEKDRSSQRDNAEPEDFFFGRHRWDPYASWTVEEEKKVIRKTDLRLLLVFCVMIVGIQIDRGNLFNALTDNFLSNAGLDTMDLDNAVMITRIAVLLSEFPVQFLILRYGFRRVFPPLIMGWGIVSACQCLINGRAAFFIVRALIGALEGGYYPGMVHFLTLFYTTTEMAPRLALLAAMNDLAHIVAALFAAGVLKMRGVRGQPGWFWLFLIEGIITFLIGVFSYLYLPWCPTDTTSYVHRGSWYSEQEETIIVNRTLRDDPAKGQVSPTVTPTLKEITDTWSDTRLWILFATGFLGLISYLPLRQYVPLILRRLGFSVFESNMLQIPAAVLQIVTVLLLAWSSEHFKERTWHCILAHFFTVPFLIALEAAPARLGPWERYSLTAMIVGAPSYYPVVISWTCEASFSVKKRAIAVATLSVLTLAGAIVASQVYQKADEPYYYDGNKFLIAVACFTCLLFVLNKQILVRVNKRRDQEWEEMTVREQMDYQRETEHQDFHGNRRIDFRFPTELLECLFLSALLVEVLSVNLITIIMATIALGEYLWRRIAEVGIETIMGLPGDFNLQLLDHIYNVKELRWIGTGNELNASYAVDGYSRIKNVPGCIVTTHGVGELSALNGIAGSLTEQVKVIHVVGQTTRSMQKKRMMIHHSIGFDPDHQIFNSASKRFRVAEAELWDAEKAPAEIDRVIRECFIKSGPVYIFLPLDLVDEHVSADLLKTPLDISPPSNEQTKITMESAAKAIGQAISEAKNPAIFVDALLMRHNAVNEARQLIEQLGLPVYQSGIGMGIIDAKSKQLVGTYGGEVSNPGISKAFEASDLLLVFGRLPADTNTGGFSQQMPVGKTIDFKPDEVDLRGMKSFPGLYYKAFLPFLTSHLRNTTTASVPIPNMPSYKLTPGDPEPTNAITTPWFWPRFSSFLQPGDSILADTGTSLFGLQDSTFPSDIVYNSQTYYGSIGYATPATLGADLARQELAGSTSHPSAKSAQTVPKRTVLLTGDGSIQLTIQELGTMIAYKAAPVIVIINNNGYTVERAIHGAKQGYNDIVPYDYSKALEFFGMEKEVAEKSFVRCATRDEFEEVLKREDLRRPRNLMIVEVMMDAFDAPWRMLAQIGRRGEATKKEMVEGGFVLRGPVAE</sequence>
<comment type="cofactor">
    <cofactor evidence="2">
        <name>thiamine diphosphate</name>
        <dbReference type="ChEBI" id="CHEBI:58937"/>
    </cofactor>
</comment>
<dbReference type="GO" id="GO:0005829">
    <property type="term" value="C:cytosol"/>
    <property type="evidence" value="ECO:0007669"/>
    <property type="project" value="TreeGrafter"/>
</dbReference>
<keyword evidence="7" id="KW-0479">Metal-binding</keyword>
<keyword evidence="9" id="KW-0460">Magnesium</keyword>
<dbReference type="InterPro" id="IPR012000">
    <property type="entry name" value="Thiamin_PyroP_enz_cen_dom"/>
</dbReference>
<dbReference type="GO" id="GO:0005634">
    <property type="term" value="C:nucleus"/>
    <property type="evidence" value="ECO:0007669"/>
    <property type="project" value="TreeGrafter"/>
</dbReference>
<comment type="similarity">
    <text evidence="4">Belongs to the TPP enzyme family.</text>
</comment>
<dbReference type="InterPro" id="IPR011701">
    <property type="entry name" value="MFS"/>
</dbReference>
<feature type="transmembrane region" description="Helical" evidence="12">
    <location>
        <begin position="145"/>
        <end position="171"/>
    </location>
</feature>
<dbReference type="Gene3D" id="3.40.50.970">
    <property type="match status" value="2"/>
</dbReference>
<dbReference type="Proteomes" id="UP000308133">
    <property type="component" value="Unassembled WGS sequence"/>
</dbReference>
<evidence type="ECO:0000259" key="13">
    <source>
        <dbReference type="Pfam" id="PF00205"/>
    </source>
</evidence>
<organism evidence="16 17">
    <name type="scientific">Elsinoe australis</name>
    <dbReference type="NCBI Taxonomy" id="40998"/>
    <lineage>
        <taxon>Eukaryota</taxon>
        <taxon>Fungi</taxon>
        <taxon>Dikarya</taxon>
        <taxon>Ascomycota</taxon>
        <taxon>Pezizomycotina</taxon>
        <taxon>Dothideomycetes</taxon>
        <taxon>Dothideomycetidae</taxon>
        <taxon>Myriangiales</taxon>
        <taxon>Elsinoaceae</taxon>
        <taxon>Elsinoe</taxon>
    </lineage>
</organism>
<dbReference type="EC" id="4.1.1.1" evidence="5"/>
<evidence type="ECO:0000256" key="11">
    <source>
        <dbReference type="ARBA" id="ARBA00023239"/>
    </source>
</evidence>
<feature type="transmembrane region" description="Helical" evidence="12">
    <location>
        <begin position="115"/>
        <end position="133"/>
    </location>
</feature>
<keyword evidence="10" id="KW-0786">Thiamine pyrophosphate</keyword>
<evidence type="ECO:0000256" key="5">
    <source>
        <dbReference type="ARBA" id="ARBA00013202"/>
    </source>
</evidence>
<proteinExistence type="inferred from homology"/>
<keyword evidence="12" id="KW-0472">Membrane</keyword>
<dbReference type="GO" id="GO:0016020">
    <property type="term" value="C:membrane"/>
    <property type="evidence" value="ECO:0007669"/>
    <property type="project" value="UniProtKB-SubCell"/>
</dbReference>
<evidence type="ECO:0000259" key="15">
    <source>
        <dbReference type="Pfam" id="PF02776"/>
    </source>
</evidence>
<evidence type="ECO:0000313" key="16">
    <source>
        <dbReference type="EMBL" id="TKX18819.1"/>
    </source>
</evidence>
<dbReference type="Pfam" id="PF02776">
    <property type="entry name" value="TPP_enzyme_N"/>
    <property type="match status" value="1"/>
</dbReference>
<comment type="subcellular location">
    <subcellularLocation>
        <location evidence="3">Membrane</location>
        <topology evidence="3">Multi-pass membrane protein</topology>
    </subcellularLocation>
</comment>
<evidence type="ECO:0000256" key="3">
    <source>
        <dbReference type="ARBA" id="ARBA00004141"/>
    </source>
</evidence>
<evidence type="ECO:0000256" key="8">
    <source>
        <dbReference type="ARBA" id="ARBA00022793"/>
    </source>
</evidence>
<dbReference type="GO" id="GO:0000287">
    <property type="term" value="F:magnesium ion binding"/>
    <property type="evidence" value="ECO:0007669"/>
    <property type="project" value="InterPro"/>
</dbReference>
<feature type="transmembrane region" description="Helical" evidence="12">
    <location>
        <begin position="313"/>
        <end position="330"/>
    </location>
</feature>
<dbReference type="GO" id="GO:0022857">
    <property type="term" value="F:transmembrane transporter activity"/>
    <property type="evidence" value="ECO:0007669"/>
    <property type="project" value="InterPro"/>
</dbReference>
<evidence type="ECO:0000256" key="7">
    <source>
        <dbReference type="ARBA" id="ARBA00022723"/>
    </source>
</evidence>
<dbReference type="GO" id="GO:0004737">
    <property type="term" value="F:pyruvate decarboxylase activity"/>
    <property type="evidence" value="ECO:0007669"/>
    <property type="project" value="UniProtKB-EC"/>
</dbReference>
<dbReference type="InterPro" id="IPR029035">
    <property type="entry name" value="DHS-like_NAD/FAD-binding_dom"/>
</dbReference>
<feature type="transmembrane region" description="Helical" evidence="12">
    <location>
        <begin position="350"/>
        <end position="368"/>
    </location>
</feature>
<feature type="domain" description="Thiamine pyrophosphate enzyme central" evidence="13">
    <location>
        <begin position="767"/>
        <end position="879"/>
    </location>
</feature>
<dbReference type="FunFam" id="1.20.1250.20:FF:000106">
    <property type="entry name" value="MFS transporter, putative"/>
    <property type="match status" value="1"/>
</dbReference>
<evidence type="ECO:0000259" key="14">
    <source>
        <dbReference type="Pfam" id="PF02775"/>
    </source>
</evidence>
<feature type="transmembrane region" description="Helical" evidence="12">
    <location>
        <begin position="537"/>
        <end position="565"/>
    </location>
</feature>
<evidence type="ECO:0000256" key="12">
    <source>
        <dbReference type="SAM" id="Phobius"/>
    </source>
</evidence>
<reference evidence="16 17" key="1">
    <citation type="submission" date="2018-02" db="EMBL/GenBank/DDBJ databases">
        <title>Draft genome sequences of Elsinoe sp., causing black scab on jojoba.</title>
        <authorList>
            <person name="Stodart B."/>
            <person name="Jeffress S."/>
            <person name="Ash G."/>
            <person name="Arun Chinnappa K."/>
        </authorList>
    </citation>
    <scope>NUCLEOTIDE SEQUENCE [LARGE SCALE GENOMIC DNA]</scope>
    <source>
        <strain evidence="16 17">Hillstone_2</strain>
    </source>
</reference>
<keyword evidence="11" id="KW-0456">Lyase</keyword>
<dbReference type="InterPro" id="IPR012001">
    <property type="entry name" value="Thiamin_PyroP_enz_TPP-bd_dom"/>
</dbReference>
<comment type="caution">
    <text evidence="16">The sequence shown here is derived from an EMBL/GenBank/DDBJ whole genome shotgun (WGS) entry which is preliminary data.</text>
</comment>
<dbReference type="FunFam" id="3.40.50.970:FF:000019">
    <property type="entry name" value="Pyruvate decarboxylase isozyme"/>
    <property type="match status" value="1"/>
</dbReference>
<dbReference type="InterPro" id="IPR011766">
    <property type="entry name" value="TPP_enzyme_TPP-bd"/>
</dbReference>
<accession>A0A4U7AM10</accession>
<dbReference type="Gene3D" id="3.40.50.1220">
    <property type="entry name" value="TPP-binding domain"/>
    <property type="match status" value="1"/>
</dbReference>
<dbReference type="InterPro" id="IPR012110">
    <property type="entry name" value="PDC/IPDC-like"/>
</dbReference>
<dbReference type="SUPFAM" id="SSF52518">
    <property type="entry name" value="Thiamin diphosphate-binding fold (THDP-binding)"/>
    <property type="match status" value="2"/>
</dbReference>
<dbReference type="InterPro" id="IPR047213">
    <property type="entry name" value="TPP_PYR_PDC_IPDC-like"/>
</dbReference>
<dbReference type="CDD" id="cd07038">
    <property type="entry name" value="TPP_PYR_PDC_IPDC_like"/>
    <property type="match status" value="1"/>
</dbReference>
<feature type="transmembrane region" description="Helical" evidence="12">
    <location>
        <begin position="177"/>
        <end position="193"/>
    </location>
</feature>
<dbReference type="GO" id="GO:0030976">
    <property type="term" value="F:thiamine pyrophosphate binding"/>
    <property type="evidence" value="ECO:0007669"/>
    <property type="project" value="InterPro"/>
</dbReference>
<dbReference type="FunFam" id="3.40.50.970:FF:000024">
    <property type="entry name" value="Pyruvate decarboxylase isozyme"/>
    <property type="match status" value="1"/>
</dbReference>
<dbReference type="InterPro" id="IPR047214">
    <property type="entry name" value="TPP_PDC_IPDC"/>
</dbReference>
<protein>
    <recommendedName>
        <fullName evidence="6">Pyruvate decarboxylase</fullName>
        <ecNumber evidence="5">4.1.1.1</ecNumber>
    </recommendedName>
</protein>
<feature type="transmembrane region" description="Helical" evidence="12">
    <location>
        <begin position="438"/>
        <end position="459"/>
    </location>
</feature>
<feature type="transmembrane region" description="Helical" evidence="12">
    <location>
        <begin position="232"/>
        <end position="254"/>
    </location>
</feature>
<keyword evidence="8" id="KW-0210">Decarboxylase</keyword>
<dbReference type="EMBL" id="PTQR01000126">
    <property type="protein sequence ID" value="TKX18819.1"/>
    <property type="molecule type" value="Genomic_DNA"/>
</dbReference>